<sequence length="255" mass="30343">MEKDQQTQYSLKAYLATEQKGVPRKEYDFSIFWKLKYTENKVLHHKKTNFPLKVLELEFVKIDFSTNDKTLGKSIDFLHRTFYRYDGLKLSITPNGMTIENKELLLNQWQQIRSSLQADYKGFFAEDYLAQLDGRMSHCPPTDNYFYLGLLFLEVSESLGVKQSRNRQIMLSDFDDICFTERLTCEHKGSGQVYFSITGEFTNQHDCLLNKFYGRTQIREECILPEWVQLEVDYVKEDINIYWKYELTRQEENSL</sequence>
<dbReference type="AlphaFoldDB" id="A0A069QM46"/>
<proteinExistence type="predicted"/>
<gene>
    <name evidence="1" type="ORF">HMPREF1991_03046</name>
</gene>
<dbReference type="RefSeq" id="WP_018968558.1">
    <property type="nucleotide sequence ID" value="NZ_KB899238.1"/>
</dbReference>
<organism evidence="1 2">
    <name type="scientific">Hoylesella loescheii DSM 19665 = JCM 12249 = ATCC 15930</name>
    <dbReference type="NCBI Taxonomy" id="1122985"/>
    <lineage>
        <taxon>Bacteria</taxon>
        <taxon>Pseudomonadati</taxon>
        <taxon>Bacteroidota</taxon>
        <taxon>Bacteroidia</taxon>
        <taxon>Bacteroidales</taxon>
        <taxon>Prevotellaceae</taxon>
        <taxon>Hoylesella</taxon>
    </lineage>
</organism>
<dbReference type="HOGENOM" id="CLU_1089315_0_0_10"/>
<comment type="caution">
    <text evidence="1">The sequence shown here is derived from an EMBL/GenBank/DDBJ whole genome shotgun (WGS) entry which is preliminary data.</text>
</comment>
<name>A0A069QM46_HOYLO</name>
<accession>A0A069QM46</accession>
<dbReference type="EMBL" id="JNGW01000132">
    <property type="protein sequence ID" value="KDR50916.1"/>
    <property type="molecule type" value="Genomic_DNA"/>
</dbReference>
<evidence type="ECO:0000313" key="2">
    <source>
        <dbReference type="Proteomes" id="UP000027442"/>
    </source>
</evidence>
<keyword evidence="2" id="KW-1185">Reference proteome</keyword>
<dbReference type="Proteomes" id="UP000027442">
    <property type="component" value="Unassembled WGS sequence"/>
</dbReference>
<protein>
    <submittedName>
        <fullName evidence="1">Uncharacterized protein</fullName>
    </submittedName>
</protein>
<reference evidence="1 2" key="1">
    <citation type="submission" date="2013-08" db="EMBL/GenBank/DDBJ databases">
        <authorList>
            <person name="Weinstock G."/>
            <person name="Sodergren E."/>
            <person name="Wylie T."/>
            <person name="Fulton L."/>
            <person name="Fulton R."/>
            <person name="Fronick C."/>
            <person name="O'Laughlin M."/>
            <person name="Godfrey J."/>
            <person name="Miner T."/>
            <person name="Herter B."/>
            <person name="Appelbaum E."/>
            <person name="Cordes M."/>
            <person name="Lek S."/>
            <person name="Wollam A."/>
            <person name="Pepin K.H."/>
            <person name="Palsikar V.B."/>
            <person name="Mitreva M."/>
            <person name="Wilson R.K."/>
        </authorList>
    </citation>
    <scope>NUCLEOTIDE SEQUENCE [LARGE SCALE GENOMIC DNA]</scope>
    <source>
        <strain evidence="1 2">ATCC 15930</strain>
    </source>
</reference>
<evidence type="ECO:0000313" key="1">
    <source>
        <dbReference type="EMBL" id="KDR50916.1"/>
    </source>
</evidence>
<dbReference type="PATRIC" id="fig|1122985.7.peg.3151"/>